<dbReference type="SUPFAM" id="SSF55729">
    <property type="entry name" value="Acyl-CoA N-acyltransferases (Nat)"/>
    <property type="match status" value="1"/>
</dbReference>
<evidence type="ECO:0000313" key="3">
    <source>
        <dbReference type="EMBL" id="AJO23057.1"/>
    </source>
</evidence>
<evidence type="ECO:0000259" key="2">
    <source>
        <dbReference type="PROSITE" id="PS51186"/>
    </source>
</evidence>
<keyword evidence="4" id="KW-1185">Reference proteome</keyword>
<dbReference type="Proteomes" id="UP000032024">
    <property type="component" value="Chromosome"/>
</dbReference>
<organism evidence="3 4">
    <name type="scientific">Heyndrickxia coagulans</name>
    <name type="common">Weizmannia coagulans</name>
    <dbReference type="NCBI Taxonomy" id="1398"/>
    <lineage>
        <taxon>Bacteria</taxon>
        <taxon>Bacillati</taxon>
        <taxon>Bacillota</taxon>
        <taxon>Bacilli</taxon>
        <taxon>Bacillales</taxon>
        <taxon>Bacillaceae</taxon>
        <taxon>Heyndrickxia</taxon>
    </lineage>
</organism>
<dbReference type="PANTHER" id="PTHR13947">
    <property type="entry name" value="GNAT FAMILY N-ACETYLTRANSFERASE"/>
    <property type="match status" value="1"/>
</dbReference>
<gene>
    <name evidence="3" type="ORF">SB48_HM08orf03571</name>
</gene>
<dbReference type="PANTHER" id="PTHR13947:SF37">
    <property type="entry name" value="LD18367P"/>
    <property type="match status" value="1"/>
</dbReference>
<accession>A0AAN0T5A1</accession>
<dbReference type="RefSeq" id="WP_017551305.1">
    <property type="nucleotide sequence ID" value="NZ_CP010525.1"/>
</dbReference>
<protein>
    <submittedName>
        <fullName evidence="3">N-acetyltransferase</fullName>
    </submittedName>
</protein>
<dbReference type="InterPro" id="IPR050769">
    <property type="entry name" value="NAT_camello-type"/>
</dbReference>
<dbReference type="PROSITE" id="PS51186">
    <property type="entry name" value="GNAT"/>
    <property type="match status" value="1"/>
</dbReference>
<keyword evidence="1" id="KW-0808">Transferase</keyword>
<dbReference type="InterPro" id="IPR000182">
    <property type="entry name" value="GNAT_dom"/>
</dbReference>
<evidence type="ECO:0000313" key="4">
    <source>
        <dbReference type="Proteomes" id="UP000032024"/>
    </source>
</evidence>
<feature type="domain" description="N-acetyltransferase" evidence="2">
    <location>
        <begin position="9"/>
        <end position="155"/>
    </location>
</feature>
<reference evidence="4" key="1">
    <citation type="submission" date="2015-01" db="EMBL/GenBank/DDBJ databases">
        <title>Comparative genome analysis of Bacillus coagulans HM-08, Clostridium butyricum HM-68, Bacillus subtilis HM-66 and Bacillus paralicheniformis BL-09.</title>
        <authorList>
            <person name="Zhang H."/>
        </authorList>
    </citation>
    <scope>NUCLEOTIDE SEQUENCE [LARGE SCALE GENOMIC DNA]</scope>
    <source>
        <strain evidence="4">HM-08</strain>
    </source>
</reference>
<dbReference type="EMBL" id="CP010525">
    <property type="protein sequence ID" value="AJO23057.1"/>
    <property type="molecule type" value="Genomic_DNA"/>
</dbReference>
<dbReference type="Gene3D" id="3.40.630.30">
    <property type="match status" value="1"/>
</dbReference>
<dbReference type="GO" id="GO:0008080">
    <property type="term" value="F:N-acetyltransferase activity"/>
    <property type="evidence" value="ECO:0007669"/>
    <property type="project" value="InterPro"/>
</dbReference>
<dbReference type="CDD" id="cd04301">
    <property type="entry name" value="NAT_SF"/>
    <property type="match status" value="1"/>
</dbReference>
<dbReference type="InterPro" id="IPR016181">
    <property type="entry name" value="Acyl_CoA_acyltransferase"/>
</dbReference>
<sequence>MLEFNKIWGELAVLEAKNALNIRQLGNKEKLPMDLLLLADPSREMVMAYAKRGECYVAEIEGKVIGVYILLAARPGIVELANVAVSKEHHGKGFGKRLVLDAIQRAGRKGFKSIEVGTGNSSISQLALYQKCGFRISGVDRDFFVRHYDEAIYENGIHCRDMVRLSLDLEETTCKG</sequence>
<proteinExistence type="predicted"/>
<name>A0AAN0T5A1_HEYCO</name>
<evidence type="ECO:0000256" key="1">
    <source>
        <dbReference type="ARBA" id="ARBA00022679"/>
    </source>
</evidence>
<dbReference type="AlphaFoldDB" id="A0AAN0T5A1"/>
<dbReference type="Pfam" id="PF00583">
    <property type="entry name" value="Acetyltransf_1"/>
    <property type="match status" value="1"/>
</dbReference>